<organism evidence="1">
    <name type="scientific">marine sediment metagenome</name>
    <dbReference type="NCBI Taxonomy" id="412755"/>
    <lineage>
        <taxon>unclassified sequences</taxon>
        <taxon>metagenomes</taxon>
        <taxon>ecological metagenomes</taxon>
    </lineage>
</organism>
<name>X0VTF0_9ZZZZ</name>
<comment type="caution">
    <text evidence="1">The sequence shown here is derived from an EMBL/GenBank/DDBJ whole genome shotgun (WGS) entry which is preliminary data.</text>
</comment>
<proteinExistence type="predicted"/>
<dbReference type="EMBL" id="BARS01029379">
    <property type="protein sequence ID" value="GAG03821.1"/>
    <property type="molecule type" value="Genomic_DNA"/>
</dbReference>
<feature type="non-terminal residue" evidence="1">
    <location>
        <position position="264"/>
    </location>
</feature>
<accession>X0VTF0</accession>
<gene>
    <name evidence="1" type="ORF">S01H1_45921</name>
</gene>
<dbReference type="AlphaFoldDB" id="X0VTF0"/>
<feature type="non-terminal residue" evidence="1">
    <location>
        <position position="1"/>
    </location>
</feature>
<reference evidence="1" key="1">
    <citation type="journal article" date="2014" name="Front. Microbiol.">
        <title>High frequency of phylogenetically diverse reductive dehalogenase-homologous genes in deep subseafloor sedimentary metagenomes.</title>
        <authorList>
            <person name="Kawai M."/>
            <person name="Futagami T."/>
            <person name="Toyoda A."/>
            <person name="Takaki Y."/>
            <person name="Nishi S."/>
            <person name="Hori S."/>
            <person name="Arai W."/>
            <person name="Tsubouchi T."/>
            <person name="Morono Y."/>
            <person name="Uchiyama I."/>
            <person name="Ito T."/>
            <person name="Fujiyama A."/>
            <person name="Inagaki F."/>
            <person name="Takami H."/>
        </authorList>
    </citation>
    <scope>NUCLEOTIDE SEQUENCE</scope>
    <source>
        <strain evidence="1">Expedition CK06-06</strain>
    </source>
</reference>
<protein>
    <submittedName>
        <fullName evidence="1">Uncharacterized protein</fullName>
    </submittedName>
</protein>
<evidence type="ECO:0000313" key="1">
    <source>
        <dbReference type="EMBL" id="GAG03821.1"/>
    </source>
</evidence>
<sequence>GAVEAGEYPRRDLIAYDDIGQNGERILPFYRYDSTWEGLYTIHGGFTDWANDGLGIIAFLNELWNSSQYFNSPELIAQRRDPNSPISGNKSRYFFDDHLEFGDQFVEWKEYDHPDFGKVELGGSWKKFTRRLPPRFMLEELCHRNMAFTLYQANEMPLMQMGETKVENINGDVYKVWVDLTNPKVAPTILERAAQNNVVRPDILTIDGRNVEVISASWITNKVVEEHRPGISSIIDQRDLKRIIVRNGHPGKTTRTIQYLVKGS</sequence>